<dbReference type="InterPro" id="IPR036025">
    <property type="entry name" value="RtcB-like_sf"/>
</dbReference>
<dbReference type="Gene3D" id="3.90.1860.10">
    <property type="entry name" value="tRNA-splicing ligase RtcB"/>
    <property type="match status" value="1"/>
</dbReference>
<comment type="caution">
    <text evidence="9">The sequence shown here is derived from an EMBL/GenBank/DDBJ whole genome shotgun (WGS) entry which is preliminary data.</text>
</comment>
<proteinExistence type="predicted"/>
<evidence type="ECO:0000313" key="10">
    <source>
        <dbReference type="Proteomes" id="UP001159405"/>
    </source>
</evidence>
<name>A0ABN8NYF3_9CNID</name>
<evidence type="ECO:0000256" key="1">
    <source>
        <dbReference type="ARBA" id="ARBA00001936"/>
    </source>
</evidence>
<sequence length="438" mass="48730">MFQWRLLFYSPGQRGIYLRRVINRRFSYIILGDEKNKGVPVKAWIKGVPVEKDATDQLLSLAKLPIVHSHVAAMPDMHLGKGACVGCVVPTVGAIIPSAVGVDIGCGMMAVRTTLTANQLPDSLKNLRTAIEQAVPHGRTHQGRKGDVGAWKSSDIPQFVVTEWDKLKKEYEYICSRQPMAKAQNNVNHLGTLGTGNHFIEVCLDEEDRVWFMLHSGSRGPGNRIGTVYIELAKNDMMKLDKRVKVDKDLAYLKEGTKNFEDYVFAVTWAQKFARVNRDIMMSSVLQAAHSCSNIPQFEVDPFSKAVNCHHNYVNLEMHFGKEVFLTRKGAVSARDGELGIIPGSMGARSYIVRGKGNPESFHSCSHGAGRTMSRTKARKMFSIEDHVRATEGVECRKDAGVIDETPMAYKDIDDVMAAQSDLLDVVHRLKQVLCVKG</sequence>
<evidence type="ECO:0000256" key="6">
    <source>
        <dbReference type="ARBA" id="ARBA00023134"/>
    </source>
</evidence>
<dbReference type="EC" id="6.5.1.8" evidence="2"/>
<keyword evidence="7" id="KW-0464">Manganese</keyword>
<gene>
    <name evidence="9" type="ORF">PLOB_00032737</name>
</gene>
<keyword evidence="6" id="KW-0342">GTP-binding</keyword>
<evidence type="ECO:0000256" key="3">
    <source>
        <dbReference type="ARBA" id="ARBA00022598"/>
    </source>
</evidence>
<dbReference type="PANTHER" id="PTHR43749">
    <property type="entry name" value="RNA-SPLICING LIGASE RTCB"/>
    <property type="match status" value="1"/>
</dbReference>
<evidence type="ECO:0000313" key="9">
    <source>
        <dbReference type="EMBL" id="CAH3126988.1"/>
    </source>
</evidence>
<dbReference type="Pfam" id="PF01139">
    <property type="entry name" value="RtcB"/>
    <property type="match status" value="1"/>
</dbReference>
<keyword evidence="5" id="KW-0547">Nucleotide-binding</keyword>
<dbReference type="InterPro" id="IPR052915">
    <property type="entry name" value="RtcB-like"/>
</dbReference>
<evidence type="ECO:0000256" key="2">
    <source>
        <dbReference type="ARBA" id="ARBA00012726"/>
    </source>
</evidence>
<evidence type="ECO:0000256" key="8">
    <source>
        <dbReference type="ARBA" id="ARBA00047746"/>
    </source>
</evidence>
<comment type="catalytic activity">
    <reaction evidence="8">
        <text>a 3'-end 3'-phospho-ribonucleotide-RNA + a 5'-end dephospho-ribonucleoside-RNA + GTP = a ribonucleotidyl-ribonucleotide-RNA + GMP + diphosphate</text>
        <dbReference type="Rhea" id="RHEA:68076"/>
        <dbReference type="Rhea" id="RHEA-COMP:10463"/>
        <dbReference type="Rhea" id="RHEA-COMP:13936"/>
        <dbReference type="Rhea" id="RHEA-COMP:17355"/>
        <dbReference type="ChEBI" id="CHEBI:33019"/>
        <dbReference type="ChEBI" id="CHEBI:37565"/>
        <dbReference type="ChEBI" id="CHEBI:58115"/>
        <dbReference type="ChEBI" id="CHEBI:83062"/>
        <dbReference type="ChEBI" id="CHEBI:138284"/>
        <dbReference type="ChEBI" id="CHEBI:173118"/>
        <dbReference type="EC" id="6.5.1.8"/>
    </reaction>
</comment>
<keyword evidence="4" id="KW-0479">Metal-binding</keyword>
<comment type="cofactor">
    <cofactor evidence="1">
        <name>Mn(2+)</name>
        <dbReference type="ChEBI" id="CHEBI:29035"/>
    </cofactor>
</comment>
<dbReference type="Proteomes" id="UP001159405">
    <property type="component" value="Unassembled WGS sequence"/>
</dbReference>
<organism evidence="9 10">
    <name type="scientific">Porites lobata</name>
    <dbReference type="NCBI Taxonomy" id="104759"/>
    <lineage>
        <taxon>Eukaryota</taxon>
        <taxon>Metazoa</taxon>
        <taxon>Cnidaria</taxon>
        <taxon>Anthozoa</taxon>
        <taxon>Hexacorallia</taxon>
        <taxon>Scleractinia</taxon>
        <taxon>Fungiina</taxon>
        <taxon>Poritidae</taxon>
        <taxon>Porites</taxon>
    </lineage>
</organism>
<reference evidence="9 10" key="1">
    <citation type="submission" date="2022-05" db="EMBL/GenBank/DDBJ databases">
        <authorList>
            <consortium name="Genoscope - CEA"/>
            <person name="William W."/>
        </authorList>
    </citation>
    <scope>NUCLEOTIDE SEQUENCE [LARGE SCALE GENOMIC DNA]</scope>
</reference>
<dbReference type="PANTHER" id="PTHR43749:SF2">
    <property type="entry name" value="RNA-SPLICING LIGASE RTCB"/>
    <property type="match status" value="1"/>
</dbReference>
<evidence type="ECO:0000256" key="5">
    <source>
        <dbReference type="ARBA" id="ARBA00022741"/>
    </source>
</evidence>
<evidence type="ECO:0000256" key="4">
    <source>
        <dbReference type="ARBA" id="ARBA00022723"/>
    </source>
</evidence>
<evidence type="ECO:0000256" key="7">
    <source>
        <dbReference type="ARBA" id="ARBA00023211"/>
    </source>
</evidence>
<accession>A0ABN8NYF3</accession>
<dbReference type="SUPFAM" id="SSF103365">
    <property type="entry name" value="Hypothetical protein PH1602"/>
    <property type="match status" value="1"/>
</dbReference>
<keyword evidence="10" id="KW-1185">Reference proteome</keyword>
<dbReference type="InterPro" id="IPR001233">
    <property type="entry name" value="RtcB"/>
</dbReference>
<keyword evidence="3" id="KW-0436">Ligase</keyword>
<dbReference type="EMBL" id="CALNXK010000043">
    <property type="protein sequence ID" value="CAH3126988.1"/>
    <property type="molecule type" value="Genomic_DNA"/>
</dbReference>
<protein>
    <recommendedName>
        <fullName evidence="2">3'-phosphate/5'-hydroxy nucleic acid ligase</fullName>
        <ecNumber evidence="2">6.5.1.8</ecNumber>
    </recommendedName>
</protein>